<sequence length="63" mass="7323">MKEYTVRVTETTAWNIKVQAENPDQAIEQVEELRDSSLDWNKEHLDDVNMDIGSCEIEVVEEV</sequence>
<dbReference type="EMBL" id="LAZR01063095">
    <property type="protein sequence ID" value="KKK60187.1"/>
    <property type="molecule type" value="Genomic_DNA"/>
</dbReference>
<name>A0A0F8WTF7_9ZZZZ</name>
<evidence type="ECO:0000313" key="1">
    <source>
        <dbReference type="EMBL" id="KKK60187.1"/>
    </source>
</evidence>
<protein>
    <submittedName>
        <fullName evidence="1">Uncharacterized protein</fullName>
    </submittedName>
</protein>
<accession>A0A0F8WTF7</accession>
<gene>
    <name evidence="1" type="ORF">LCGC14_3026880</name>
</gene>
<dbReference type="AlphaFoldDB" id="A0A0F8WTF7"/>
<proteinExistence type="predicted"/>
<organism evidence="1">
    <name type="scientific">marine sediment metagenome</name>
    <dbReference type="NCBI Taxonomy" id="412755"/>
    <lineage>
        <taxon>unclassified sequences</taxon>
        <taxon>metagenomes</taxon>
        <taxon>ecological metagenomes</taxon>
    </lineage>
</organism>
<comment type="caution">
    <text evidence="1">The sequence shown here is derived from an EMBL/GenBank/DDBJ whole genome shotgun (WGS) entry which is preliminary data.</text>
</comment>
<reference evidence="1" key="1">
    <citation type="journal article" date="2015" name="Nature">
        <title>Complex archaea that bridge the gap between prokaryotes and eukaryotes.</title>
        <authorList>
            <person name="Spang A."/>
            <person name="Saw J.H."/>
            <person name="Jorgensen S.L."/>
            <person name="Zaremba-Niedzwiedzka K."/>
            <person name="Martijn J."/>
            <person name="Lind A.E."/>
            <person name="van Eijk R."/>
            <person name="Schleper C."/>
            <person name="Guy L."/>
            <person name="Ettema T.J."/>
        </authorList>
    </citation>
    <scope>NUCLEOTIDE SEQUENCE</scope>
</reference>